<dbReference type="InterPro" id="IPR014729">
    <property type="entry name" value="Rossmann-like_a/b/a_fold"/>
</dbReference>
<dbReference type="InterPro" id="IPR029055">
    <property type="entry name" value="Ntn_hydrolases_N"/>
</dbReference>
<evidence type="ECO:0000256" key="1">
    <source>
        <dbReference type="ARBA" id="ARBA00005187"/>
    </source>
</evidence>
<dbReference type="EMBL" id="LGKO01000002">
    <property type="protein sequence ID" value="KPL84643.1"/>
    <property type="molecule type" value="Genomic_DNA"/>
</dbReference>
<evidence type="ECO:0000256" key="5">
    <source>
        <dbReference type="ARBA" id="ARBA00022840"/>
    </source>
</evidence>
<evidence type="ECO:0000259" key="9">
    <source>
        <dbReference type="Pfam" id="PF13537"/>
    </source>
</evidence>
<reference evidence="10 11" key="1">
    <citation type="submission" date="2015-07" db="EMBL/GenBank/DDBJ databases">
        <title>Whole genome sequence of Thermanaerothrix daxensis DSM 23592.</title>
        <authorList>
            <person name="Hemp J."/>
            <person name="Ward L.M."/>
            <person name="Pace L.A."/>
            <person name="Fischer W.W."/>
        </authorList>
    </citation>
    <scope>NUCLEOTIDE SEQUENCE [LARGE SCALE GENOMIC DNA]</scope>
    <source>
        <strain evidence="10 11">GNS-1</strain>
    </source>
</reference>
<sequence>MPGLFGILNEEAPVQAFDLHKMAQLLKPEIQGISEVWLDDTGILGWGREVLEYVLPPGQPITGEGEIFILLDGEIVECREAGQVNRFVLDTYRRGGCEALGHLNGGVCAGIWERRPGRLTLLTDYLGLRPLFYIHQPGRLAFASEIKALLALNWLRPQINEEALAEWLAFEVVDGDRTLFEGVKRLPPGAMLVWEKGQITVCQYAQPCYVENGKGWSESRWVETFIEGLRQSLQRRLGSPDGFVLPLSGGLDSRFLLALLYADLRHPLPLVTYGGKGSRDVERARKMAEMTRYPHQVLYLENDYLSHFARPCLERTEGFLNIIDSHGWVLNRLSSVYKVLVLGNGADLFLNTAESSYPPEIRAISDPFDAYFAYINDLFKLSEWKYWFTPGFVKRFLDLPRQRIEEEIAHTPGSTLALRLDTHRLFFYEVDYILHGLNVIRPRFEYTEPYLDRDLVELMLSLPPDLRKKRRLQKLALMRLSPELARVEGGPLAHPSALDRWLDRFTRRWRWGLRRLKVIQDAHLALPSSTFADVHQLLRLKPNRQWLEKILLGSRFLERGWFRPEAVRQAFYEHMHGQHNYTRQLGAMATIEMLVQHFIEEQPEGYHEIAMVKVGEEA</sequence>
<evidence type="ECO:0000313" key="11">
    <source>
        <dbReference type="Proteomes" id="UP000050544"/>
    </source>
</evidence>
<gene>
    <name evidence="10" type="ORF">SE15_06235</name>
</gene>
<dbReference type="PIRSF" id="PIRSF001589">
    <property type="entry name" value="Asn_synthetase_glu-h"/>
    <property type="match status" value="1"/>
</dbReference>
<organism evidence="10 11">
    <name type="scientific">Thermanaerothrix daxensis</name>
    <dbReference type="NCBI Taxonomy" id="869279"/>
    <lineage>
        <taxon>Bacteria</taxon>
        <taxon>Bacillati</taxon>
        <taxon>Chloroflexota</taxon>
        <taxon>Anaerolineae</taxon>
        <taxon>Anaerolineales</taxon>
        <taxon>Anaerolineaceae</taxon>
        <taxon>Thermanaerothrix</taxon>
    </lineage>
</organism>
<evidence type="ECO:0000256" key="7">
    <source>
        <dbReference type="ARBA" id="ARBA00048741"/>
    </source>
</evidence>
<feature type="domain" description="Asparagine synthetase" evidence="8">
    <location>
        <begin position="227"/>
        <end position="477"/>
    </location>
</feature>
<comment type="caution">
    <text evidence="10">The sequence shown here is derived from an EMBL/GenBank/DDBJ whole genome shotgun (WGS) entry which is preliminary data.</text>
</comment>
<dbReference type="Gene3D" id="3.40.50.620">
    <property type="entry name" value="HUPs"/>
    <property type="match status" value="1"/>
</dbReference>
<dbReference type="InterPro" id="IPR051786">
    <property type="entry name" value="ASN_synthetase/amidase"/>
</dbReference>
<dbReference type="InterPro" id="IPR017932">
    <property type="entry name" value="GATase_2_dom"/>
</dbReference>
<keyword evidence="4" id="KW-0547">Nucleotide-binding</keyword>
<keyword evidence="11" id="KW-1185">Reference proteome</keyword>
<dbReference type="Proteomes" id="UP000050544">
    <property type="component" value="Unassembled WGS sequence"/>
</dbReference>
<dbReference type="Pfam" id="PF00733">
    <property type="entry name" value="Asn_synthase"/>
    <property type="match status" value="1"/>
</dbReference>
<dbReference type="AlphaFoldDB" id="A0A0P6XWL8"/>
<dbReference type="SUPFAM" id="SSF56235">
    <property type="entry name" value="N-terminal nucleophile aminohydrolases (Ntn hydrolases)"/>
    <property type="match status" value="1"/>
</dbReference>
<dbReference type="STRING" id="869279.SE15_06235"/>
<dbReference type="GO" id="GO:0004066">
    <property type="term" value="F:asparagine synthase (glutamine-hydrolyzing) activity"/>
    <property type="evidence" value="ECO:0007669"/>
    <property type="project" value="UniProtKB-EC"/>
</dbReference>
<keyword evidence="5" id="KW-0067">ATP-binding</keyword>
<dbReference type="Gene3D" id="3.60.20.10">
    <property type="entry name" value="Glutamine Phosphoribosylpyrophosphate, subunit 1, domain 1"/>
    <property type="match status" value="1"/>
</dbReference>
<dbReference type="EC" id="6.3.5.4" evidence="3"/>
<keyword evidence="6" id="KW-0028">Amino-acid biosynthesis</keyword>
<protein>
    <recommendedName>
        <fullName evidence="3">asparagine synthase (glutamine-hydrolyzing)</fullName>
        <ecNumber evidence="3">6.3.5.4</ecNumber>
    </recommendedName>
</protein>
<dbReference type="GO" id="GO:0005524">
    <property type="term" value="F:ATP binding"/>
    <property type="evidence" value="ECO:0007669"/>
    <property type="project" value="UniProtKB-KW"/>
</dbReference>
<evidence type="ECO:0000259" key="8">
    <source>
        <dbReference type="Pfam" id="PF00733"/>
    </source>
</evidence>
<dbReference type="PANTHER" id="PTHR43284:SF1">
    <property type="entry name" value="ASPARAGINE SYNTHETASE"/>
    <property type="match status" value="1"/>
</dbReference>
<accession>A0A0P6XWL8</accession>
<comment type="catalytic activity">
    <reaction evidence="7">
        <text>L-aspartate + L-glutamine + ATP + H2O = L-asparagine + L-glutamate + AMP + diphosphate + H(+)</text>
        <dbReference type="Rhea" id="RHEA:12228"/>
        <dbReference type="ChEBI" id="CHEBI:15377"/>
        <dbReference type="ChEBI" id="CHEBI:15378"/>
        <dbReference type="ChEBI" id="CHEBI:29985"/>
        <dbReference type="ChEBI" id="CHEBI:29991"/>
        <dbReference type="ChEBI" id="CHEBI:30616"/>
        <dbReference type="ChEBI" id="CHEBI:33019"/>
        <dbReference type="ChEBI" id="CHEBI:58048"/>
        <dbReference type="ChEBI" id="CHEBI:58359"/>
        <dbReference type="ChEBI" id="CHEBI:456215"/>
        <dbReference type="EC" id="6.3.5.4"/>
    </reaction>
</comment>
<evidence type="ECO:0000256" key="2">
    <source>
        <dbReference type="ARBA" id="ARBA00005752"/>
    </source>
</evidence>
<feature type="domain" description="Glutamine amidotransferase type-2" evidence="9">
    <location>
        <begin position="88"/>
        <end position="151"/>
    </location>
</feature>
<dbReference type="GO" id="GO:0006529">
    <property type="term" value="P:asparagine biosynthetic process"/>
    <property type="evidence" value="ECO:0007669"/>
    <property type="project" value="UniProtKB-KW"/>
</dbReference>
<dbReference type="SUPFAM" id="SSF52402">
    <property type="entry name" value="Adenine nucleotide alpha hydrolases-like"/>
    <property type="match status" value="1"/>
</dbReference>
<name>A0A0P6XWL8_9CHLR</name>
<comment type="similarity">
    <text evidence="2">Belongs to the asparagine synthetase family.</text>
</comment>
<dbReference type="RefSeq" id="WP_054521205.1">
    <property type="nucleotide sequence ID" value="NZ_LGKO01000002.1"/>
</dbReference>
<dbReference type="Pfam" id="PF13537">
    <property type="entry name" value="GATase_7"/>
    <property type="match status" value="1"/>
</dbReference>
<dbReference type="PANTHER" id="PTHR43284">
    <property type="entry name" value="ASPARAGINE SYNTHETASE (GLUTAMINE-HYDROLYZING)"/>
    <property type="match status" value="1"/>
</dbReference>
<dbReference type="GO" id="GO:0005829">
    <property type="term" value="C:cytosol"/>
    <property type="evidence" value="ECO:0007669"/>
    <property type="project" value="TreeGrafter"/>
</dbReference>
<dbReference type="InterPro" id="IPR006426">
    <property type="entry name" value="Asn_synth_AEB"/>
</dbReference>
<keyword evidence="6" id="KW-0061">Asparagine biosynthesis</keyword>
<evidence type="ECO:0000256" key="3">
    <source>
        <dbReference type="ARBA" id="ARBA00012737"/>
    </source>
</evidence>
<evidence type="ECO:0000313" key="10">
    <source>
        <dbReference type="EMBL" id="KPL84643.1"/>
    </source>
</evidence>
<dbReference type="OrthoDB" id="9763290at2"/>
<proteinExistence type="inferred from homology"/>
<comment type="pathway">
    <text evidence="1">Amino-acid biosynthesis; L-asparagine biosynthesis; L-asparagine from L-aspartate (L-Gln route): step 1/1.</text>
</comment>
<evidence type="ECO:0000256" key="4">
    <source>
        <dbReference type="ARBA" id="ARBA00022741"/>
    </source>
</evidence>
<dbReference type="InterPro" id="IPR001962">
    <property type="entry name" value="Asn_synthase"/>
</dbReference>
<evidence type="ECO:0000256" key="6">
    <source>
        <dbReference type="ARBA" id="ARBA00022888"/>
    </source>
</evidence>